<dbReference type="PROSITE" id="PS50943">
    <property type="entry name" value="HTH_CROC1"/>
    <property type="match status" value="1"/>
</dbReference>
<dbReference type="InterPro" id="IPR001387">
    <property type="entry name" value="Cro/C1-type_HTH"/>
</dbReference>
<reference evidence="2 3" key="1">
    <citation type="submission" date="2014-08" db="EMBL/GenBank/DDBJ databases">
        <authorList>
            <person name="Chen Y.-H."/>
        </authorList>
    </citation>
    <scope>NUCLEOTIDE SEQUENCE [LARGE SCALE GENOMIC DNA]</scope>
</reference>
<dbReference type="GO" id="GO:0003677">
    <property type="term" value="F:DNA binding"/>
    <property type="evidence" value="ECO:0007669"/>
    <property type="project" value="InterPro"/>
</dbReference>
<dbReference type="RefSeq" id="WP_046637747.1">
    <property type="nucleotide sequence ID" value="NZ_CCRK01000015.1"/>
</dbReference>
<dbReference type="Proteomes" id="UP000039660">
    <property type="component" value="Unassembled WGS sequence"/>
</dbReference>
<accession>A0A0T7H1D9</accession>
<sequence length="96" mass="11027">MTDWRQFIRAAMKENKVTQRRLEAASGVNRSTLKRFLRGDSAMRVDQLQQVLEAMGYSLKCELTGDPSPLLRPPKKLNAKPMRPRKLIRAVGAERF</sequence>
<dbReference type="InterPro" id="IPR010982">
    <property type="entry name" value="Lambda_DNA-bd_dom_sf"/>
</dbReference>
<dbReference type="EMBL" id="CCRK01000015">
    <property type="protein sequence ID" value="CDZ53374.1"/>
    <property type="molecule type" value="Genomic_DNA"/>
</dbReference>
<gene>
    <name evidence="2" type="ORF">NGAL_HAMBI1189_49670</name>
</gene>
<evidence type="ECO:0000313" key="2">
    <source>
        <dbReference type="EMBL" id="CDZ53374.1"/>
    </source>
</evidence>
<evidence type="ECO:0000313" key="3">
    <source>
        <dbReference type="Proteomes" id="UP000039660"/>
    </source>
</evidence>
<organism evidence="2 3">
    <name type="scientific">Neorhizobium galegae bv. officinalis</name>
    <dbReference type="NCBI Taxonomy" id="323656"/>
    <lineage>
        <taxon>Bacteria</taxon>
        <taxon>Pseudomonadati</taxon>
        <taxon>Pseudomonadota</taxon>
        <taxon>Alphaproteobacteria</taxon>
        <taxon>Hyphomicrobiales</taxon>
        <taxon>Rhizobiaceae</taxon>
        <taxon>Rhizobium/Agrobacterium group</taxon>
        <taxon>Neorhizobium</taxon>
    </lineage>
</organism>
<dbReference type="Gene3D" id="1.10.260.40">
    <property type="entry name" value="lambda repressor-like DNA-binding domains"/>
    <property type="match status" value="1"/>
</dbReference>
<dbReference type="SUPFAM" id="SSF47413">
    <property type="entry name" value="lambda repressor-like DNA-binding domains"/>
    <property type="match status" value="1"/>
</dbReference>
<proteinExistence type="predicted"/>
<evidence type="ECO:0000259" key="1">
    <source>
        <dbReference type="PROSITE" id="PS50943"/>
    </source>
</evidence>
<feature type="domain" description="HTH cro/C1-type" evidence="1">
    <location>
        <begin position="8"/>
        <end position="63"/>
    </location>
</feature>
<protein>
    <recommendedName>
        <fullName evidence="1">HTH cro/C1-type domain-containing protein</fullName>
    </recommendedName>
</protein>
<name>A0A0T7H1D9_NEOGA</name>
<dbReference type="SMART" id="SM00530">
    <property type="entry name" value="HTH_XRE"/>
    <property type="match status" value="1"/>
</dbReference>
<dbReference type="CDD" id="cd00093">
    <property type="entry name" value="HTH_XRE"/>
    <property type="match status" value="1"/>
</dbReference>
<dbReference type="Pfam" id="PF01381">
    <property type="entry name" value="HTH_3"/>
    <property type="match status" value="1"/>
</dbReference>
<dbReference type="AlphaFoldDB" id="A0A0T7H1D9"/>